<keyword evidence="1" id="KW-1245">Viral tail assembly</keyword>
<dbReference type="Proteomes" id="UP000671952">
    <property type="component" value="Segment"/>
</dbReference>
<dbReference type="GO" id="GO:0098003">
    <property type="term" value="P:viral tail assembly"/>
    <property type="evidence" value="ECO:0007669"/>
    <property type="project" value="UniProtKB-KW"/>
</dbReference>
<evidence type="ECO:0000256" key="1">
    <source>
        <dbReference type="ARBA" id="ARBA00022465"/>
    </source>
</evidence>
<keyword evidence="5" id="KW-1185">Reference proteome</keyword>
<dbReference type="Pfam" id="PF20155">
    <property type="entry name" value="TMP_3"/>
    <property type="match status" value="1"/>
</dbReference>
<accession>A0A858WJ20</accession>
<dbReference type="InterPro" id="IPR013491">
    <property type="entry name" value="Tape_meas_N"/>
</dbReference>
<reference evidence="4" key="1">
    <citation type="submission" date="2020-03" db="EMBL/GenBank/DDBJ databases">
        <title>Development of an integrated pest management strategy to control Xanthomonas campestris pv. campestris by using bacteriophages.</title>
        <authorList>
            <person name="Holtappels D."/>
            <person name="Rombouts S."/>
            <person name="Lavigne R."/>
            <person name="Wagemans J."/>
        </authorList>
    </citation>
    <scope>NUCLEOTIDE SEQUENCE</scope>
</reference>
<feature type="coiled-coil region" evidence="2">
    <location>
        <begin position="1047"/>
        <end position="1086"/>
    </location>
</feature>
<protein>
    <submittedName>
        <fullName evidence="4">Tape measure protein</fullName>
    </submittedName>
</protein>
<evidence type="ECO:0000313" key="5">
    <source>
        <dbReference type="Proteomes" id="UP000671952"/>
    </source>
</evidence>
<organism evidence="4 5">
    <name type="scientific">Xanthomonas phage FoX4</name>
    <dbReference type="NCBI Taxonomy" id="2723900"/>
    <lineage>
        <taxon>Viruses</taxon>
        <taxon>Duplodnaviria</taxon>
        <taxon>Heunggongvirae</taxon>
        <taxon>Uroviricota</taxon>
        <taxon>Caudoviricetes</taxon>
        <taxon>Foxquatrovirus</taxon>
        <taxon>Foxquatrovirus fox4</taxon>
    </lineage>
</organism>
<dbReference type="NCBIfam" id="TIGR02675">
    <property type="entry name" value="tape_meas_nterm"/>
    <property type="match status" value="1"/>
</dbReference>
<evidence type="ECO:0000256" key="2">
    <source>
        <dbReference type="SAM" id="Coils"/>
    </source>
</evidence>
<name>A0A858WJ20_9CAUD</name>
<feature type="coiled-coil region" evidence="2">
    <location>
        <begin position="49"/>
        <end position="110"/>
    </location>
</feature>
<proteinExistence type="predicted"/>
<gene>
    <name evidence="4" type="ORF">XccvBFoX4_gp28</name>
</gene>
<feature type="domain" description="Tape measure protein N-terminal" evidence="3">
    <location>
        <begin position="533"/>
        <end position="721"/>
    </location>
</feature>
<evidence type="ECO:0000313" key="4">
    <source>
        <dbReference type="EMBL" id="QJI52982.1"/>
    </source>
</evidence>
<keyword evidence="2" id="KW-0175">Coiled coil</keyword>
<sequence>MIDRDEIELLIRAQLKGTKDIDSVTKSIAGLEKAIESQIAAAKKGEGSLDELKATLISLQSAAEGLKSVAGNIASFEKLGTTIGKTETSLKKAQDKLKAYSDTLEGVADRSDAQQTKLISLTGAVDKLSTSLEAQRTRQAAMSDGLREAGVNVDDLAGSSQRLRTAAADVGVAMAKTQEAIGDFATVNRTARQAARDLADEQERAAKVMADSFGRAQKQINSDYEALIAARAATEKRANEESLARTNALAAAQAQLAQQAAATQARLQASDRRDSQFRQLAADALEASKGFSTLARAATDLSGPIRAANDAIADIQNPSRNARATLTGVEEKIGEVAAAARTARGPLFDYRGALSSLAESERALSAQAGAIDHFQQQVRAVRAAREEYVQARASVNQYAAVVAKGGQAAADNVENLNRARAALQTSSQAFNTQVAAARAAQAALRAAGISTNDLSGALTRLTAAARTAVEATGQVTAAQDRLNNANDRTRFSFNKLVGGERTTLGFLQRVKGEVLALTTAYIGLQGGINLASEAAKARDTLTGIQNQLAISNNNDTQKVADDLAYIRGQADRLGISFEEAGKGYAKFAASASLGGFDKNAVRFIYESFAEVGKVANLSADELDGVYKALEQIASKGKIQAEELRGQLGDRLFGTFGITQKALAKDFPNLDKALQGGMVGAGNLIKVAEEYRRIVADKLPAATKTFQSEQARLNTAIFEFRNVIANSGWYDKLIDLTKQLTQYLQSTDGQRFAQTLGLAFSEAASAAAGLLNIILKLVDEPPVLLKGLLDIVRGLGSILGESAKDGEAAANAVGILVDAWLAYKALGLVAALSAVTTKLIEQGVISEANAKSVDRLKSAFMIFFAAVAGWEIGTFLNKFGTIRAAGAAAIGGLMDLWIRFTSEFQILWEQATGSVTSSLAAALNLMTLAIRNTLRQFGGAAQALGFEDLAKGAATAELAVTFDFGGDADLKKKLAQMRKDAEAELRTSAQITRELVDANLAEGTRDVDAAAKAQAAALASTDKGNYNSPLAKDTSAQDKEIKKRQKEIESIEAALNAIDVRAEKANKDSLASQLSAIDKQYSDLKERIGALGGETAKKYMTEYDRVITALRTEVTDKFNKGMSDAHDKLLGQLDALDAKAGRQQEQDLYRRLKAIEDQYAGIYDNIAAYRAKLEGNGQPTNAADEAKARADASIDELMNLEQMDYYYDRLNQLATARTDRLKTINTLMESGNISTEEAQAKTTEAITTNDLLMQELANKALVFANALALEGKLDPTALDAYVARVELLRAKSQQLTGFWGKFSEQISGGASEAIVQFGVGLAGAISDANSLGDAFKGAMDAFRNFAADFLQRIGQMILQAIILRAIQNAINGTSGGYVAVAKAAVGVQHSGGLVGSASRQRRISTGEFTAPSVYHGGGMAGLKSDEYATILQRNEEVLTDDNPRHIFNQGSSGQDPVAPVYAPNITLTTDPADLVRQGIKGSMPSVVQEVKANRNAWRQALGIK</sequence>
<keyword evidence="1" id="KW-1188">Viral release from host cell</keyword>
<evidence type="ECO:0000259" key="3">
    <source>
        <dbReference type="Pfam" id="PF20155"/>
    </source>
</evidence>
<dbReference type="EMBL" id="MT161385">
    <property type="protein sequence ID" value="QJI52982.1"/>
    <property type="molecule type" value="Genomic_DNA"/>
</dbReference>